<protein>
    <submittedName>
        <fullName evidence="1">Hypothetical conserved protein</fullName>
    </submittedName>
</protein>
<dbReference type="EMBL" id="AP011754">
    <property type="protein sequence ID" value="BAL56625.1"/>
    <property type="molecule type" value="Genomic_DNA"/>
</dbReference>
<dbReference type="AlphaFoldDB" id="H5S914"/>
<sequence length="312" mass="35726">MADSKYKLPAFTEQIQELLEQGGLAQSLAQDPLLHGFKSLVIASDYSGESSGSKVRTYTFLLSGFPMLQEWCQKAQSFRKKRGVGLMEYKELKDRKRQRALPDWLSLLNCISGHLIIVTIDRSLPSVFGSKPHALLNLLQSKGFDAWDKNDIEKLLRILHLVGLLMKHATHPKQNFLWLSDRDSIIGDPKEEDRKLQQLLDLFPHVANVYVRHELGKIRIAVPSKDKPDSNFEEIITIPDLACGAVNKWWSTDPYEKQGKKYEAIAPIYEFLNEEHSNLKKHCFYIQQVKVQGGDTIQTSLYKFLLRSSKNT</sequence>
<gene>
    <name evidence="1" type="ORF">HGMM_F02E06C14</name>
    <name evidence="2" type="ORF">HGMM_F41F10C03</name>
</gene>
<dbReference type="EMBL" id="AP011636">
    <property type="protein sequence ID" value="BAL52650.1"/>
    <property type="molecule type" value="Genomic_DNA"/>
</dbReference>
<proteinExistence type="predicted"/>
<organism evidence="1">
    <name type="scientific">uncultured Acetothermia bacterium</name>
    <dbReference type="NCBI Taxonomy" id="236499"/>
    <lineage>
        <taxon>Bacteria</taxon>
        <taxon>Candidatus Bipolaricaulota</taxon>
        <taxon>environmental samples</taxon>
    </lineage>
</organism>
<reference evidence="1" key="2">
    <citation type="journal article" date="2012" name="PLoS ONE">
        <title>A Deeply Branching Thermophilic Bacterium with an Ancient Acetyl-CoA Pathway Dominates a Subsurface Ecosystem.</title>
        <authorList>
            <person name="Takami H."/>
            <person name="Noguchi H."/>
            <person name="Takaki Y."/>
            <person name="Uchiyama I."/>
            <person name="Toyoda A."/>
            <person name="Nishi S."/>
            <person name="Chee G.-J."/>
            <person name="Arai W."/>
            <person name="Nunoura T."/>
            <person name="Itoh T."/>
            <person name="Hattori M."/>
            <person name="Takai K."/>
        </authorList>
    </citation>
    <scope>NUCLEOTIDE SEQUENCE</scope>
</reference>
<evidence type="ECO:0000313" key="1">
    <source>
        <dbReference type="EMBL" id="BAL52650.1"/>
    </source>
</evidence>
<evidence type="ECO:0000313" key="2">
    <source>
        <dbReference type="EMBL" id="BAL56625.1"/>
    </source>
</evidence>
<reference evidence="1" key="1">
    <citation type="journal article" date="2005" name="Environ. Microbiol.">
        <title>Genetic and functional properties of uncultivated thermophilic crenarchaeotes from a subsurface gold mine as revealed by analysis of genome fragments.</title>
        <authorList>
            <person name="Nunoura T."/>
            <person name="Hirayama H."/>
            <person name="Takami H."/>
            <person name="Oida H."/>
            <person name="Nishi S."/>
            <person name="Shimamura S."/>
            <person name="Suzuki Y."/>
            <person name="Inagaki F."/>
            <person name="Takai K."/>
            <person name="Nealson K.H."/>
            <person name="Horikoshi K."/>
        </authorList>
    </citation>
    <scope>NUCLEOTIDE SEQUENCE</scope>
</reference>
<accession>H5S914</accession>
<name>H5S914_9BACT</name>